<comment type="caution">
    <text evidence="1">The sequence shown here is derived from an EMBL/GenBank/DDBJ whole genome shotgun (WGS) entry which is preliminary data.</text>
</comment>
<accession>A0A7J9L4K8</accession>
<protein>
    <submittedName>
        <fullName evidence="1">Uncharacterized protein</fullName>
    </submittedName>
</protein>
<keyword evidence="2" id="KW-1185">Reference proteome</keyword>
<proteinExistence type="predicted"/>
<reference evidence="1 2" key="1">
    <citation type="journal article" date="2019" name="Genome Biol. Evol.">
        <title>Insights into the evolution of the New World diploid cottons (Gossypium, subgenus Houzingenia) based on genome sequencing.</title>
        <authorList>
            <person name="Grover C.E."/>
            <person name="Arick M.A. 2nd"/>
            <person name="Thrash A."/>
            <person name="Conover J.L."/>
            <person name="Sanders W.S."/>
            <person name="Peterson D.G."/>
            <person name="Frelichowski J.E."/>
            <person name="Scheffler J.A."/>
            <person name="Scheffler B.E."/>
            <person name="Wendel J.F."/>
        </authorList>
    </citation>
    <scope>NUCLEOTIDE SEQUENCE [LARGE SCALE GENOMIC DNA]</scope>
    <source>
        <strain evidence="1">1</strain>
        <tissue evidence="1">Leaf</tissue>
    </source>
</reference>
<gene>
    <name evidence="1" type="ORF">Goshw_020118</name>
</gene>
<dbReference type="EMBL" id="JABFAF010000004">
    <property type="protein sequence ID" value="MBA0853634.1"/>
    <property type="molecule type" value="Genomic_DNA"/>
</dbReference>
<name>A0A7J9L4K8_GOSSC</name>
<sequence length="67" mass="7991">MIPKDNVVVPIIQEFYASLRDQESRNIEGRTWDMVLVWGKKVRLPLKLFVTFIMLHTMRMISLMKLI</sequence>
<evidence type="ECO:0000313" key="2">
    <source>
        <dbReference type="Proteomes" id="UP000593576"/>
    </source>
</evidence>
<dbReference type="AlphaFoldDB" id="A0A7J9L4K8"/>
<dbReference type="Proteomes" id="UP000593576">
    <property type="component" value="Unassembled WGS sequence"/>
</dbReference>
<evidence type="ECO:0000313" key="1">
    <source>
        <dbReference type="EMBL" id="MBA0853634.1"/>
    </source>
</evidence>
<dbReference type="OrthoDB" id="10499122at2759"/>
<organism evidence="1 2">
    <name type="scientific">Gossypium schwendimanii</name>
    <name type="common">Cotton</name>
    <dbReference type="NCBI Taxonomy" id="34291"/>
    <lineage>
        <taxon>Eukaryota</taxon>
        <taxon>Viridiplantae</taxon>
        <taxon>Streptophyta</taxon>
        <taxon>Embryophyta</taxon>
        <taxon>Tracheophyta</taxon>
        <taxon>Spermatophyta</taxon>
        <taxon>Magnoliopsida</taxon>
        <taxon>eudicotyledons</taxon>
        <taxon>Gunneridae</taxon>
        <taxon>Pentapetalae</taxon>
        <taxon>rosids</taxon>
        <taxon>malvids</taxon>
        <taxon>Malvales</taxon>
        <taxon>Malvaceae</taxon>
        <taxon>Malvoideae</taxon>
        <taxon>Gossypium</taxon>
    </lineage>
</organism>